<gene>
    <name evidence="2" type="ORF">N7452_005139</name>
</gene>
<feature type="compositionally biased region" description="Basic and acidic residues" evidence="1">
    <location>
        <begin position="189"/>
        <end position="216"/>
    </location>
</feature>
<reference evidence="2" key="2">
    <citation type="journal article" date="2023" name="IMA Fungus">
        <title>Comparative genomic study of the Penicillium genus elucidates a diverse pangenome and 15 lateral gene transfer events.</title>
        <authorList>
            <person name="Petersen C."/>
            <person name="Sorensen T."/>
            <person name="Nielsen M.R."/>
            <person name="Sondergaard T.E."/>
            <person name="Sorensen J.L."/>
            <person name="Fitzpatrick D.A."/>
            <person name="Frisvad J.C."/>
            <person name="Nielsen K.L."/>
        </authorList>
    </citation>
    <scope>NUCLEOTIDE SEQUENCE</scope>
    <source>
        <strain evidence="2">IBT 35673</strain>
    </source>
</reference>
<organism evidence="2 3">
    <name type="scientific">Penicillium brevicompactum</name>
    <dbReference type="NCBI Taxonomy" id="5074"/>
    <lineage>
        <taxon>Eukaryota</taxon>
        <taxon>Fungi</taxon>
        <taxon>Dikarya</taxon>
        <taxon>Ascomycota</taxon>
        <taxon>Pezizomycotina</taxon>
        <taxon>Eurotiomycetes</taxon>
        <taxon>Eurotiomycetidae</taxon>
        <taxon>Eurotiales</taxon>
        <taxon>Aspergillaceae</taxon>
        <taxon>Penicillium</taxon>
    </lineage>
</organism>
<protein>
    <submittedName>
        <fullName evidence="2">Uncharacterized protein</fullName>
    </submittedName>
</protein>
<feature type="region of interest" description="Disordered" evidence="1">
    <location>
        <begin position="178"/>
        <end position="249"/>
    </location>
</feature>
<evidence type="ECO:0000313" key="3">
    <source>
        <dbReference type="Proteomes" id="UP001147695"/>
    </source>
</evidence>
<evidence type="ECO:0000256" key="1">
    <source>
        <dbReference type="SAM" id="MobiDB-lite"/>
    </source>
</evidence>
<evidence type="ECO:0000313" key="2">
    <source>
        <dbReference type="EMBL" id="KAJ5338411.1"/>
    </source>
</evidence>
<dbReference type="AlphaFoldDB" id="A0A9W9QI82"/>
<dbReference type="EMBL" id="JAPZBQ010000003">
    <property type="protein sequence ID" value="KAJ5338411.1"/>
    <property type="molecule type" value="Genomic_DNA"/>
</dbReference>
<name>A0A9W9QI82_PENBR</name>
<comment type="caution">
    <text evidence="2">The sequence shown here is derived from an EMBL/GenBank/DDBJ whole genome shotgun (WGS) entry which is preliminary data.</text>
</comment>
<proteinExistence type="predicted"/>
<sequence>MHSREQPRPQAAHRDTPEAFQSNIEFLPMWKDTYILTGGYNVNGWLLKKSSPSDKGTCSPKDGCTRGLTGLDHTLTVIEPVRPTNNKFRPTKGRRASIWEWEHQVFDISLRGTKPDDNRVIILEDGGGWLPMKDISGFTTEMDKINRRQHPDCIAQIGPWFATHQRRGANIGYVEIDSDEEDIQPPIKQQEDARSTESESEEDTKLLDDIADESTRDSNAGGESGAFYGPLTPVPVAEGKGKAATTTETGHSSRVNIMIYNISI</sequence>
<reference evidence="2" key="1">
    <citation type="submission" date="2022-12" db="EMBL/GenBank/DDBJ databases">
        <authorList>
            <person name="Petersen C."/>
        </authorList>
    </citation>
    <scope>NUCLEOTIDE SEQUENCE</scope>
    <source>
        <strain evidence="2">IBT 35673</strain>
    </source>
</reference>
<accession>A0A9W9QI82</accession>
<dbReference type="Proteomes" id="UP001147695">
    <property type="component" value="Unassembled WGS sequence"/>
</dbReference>